<name>Q7RH39_PLAYO</name>
<organism evidence="2 3">
    <name type="scientific">Plasmodium yoelii yoelii</name>
    <dbReference type="NCBI Taxonomy" id="73239"/>
    <lineage>
        <taxon>Eukaryota</taxon>
        <taxon>Sar</taxon>
        <taxon>Alveolata</taxon>
        <taxon>Apicomplexa</taxon>
        <taxon>Aconoidasida</taxon>
        <taxon>Haemosporida</taxon>
        <taxon>Plasmodiidae</taxon>
        <taxon>Plasmodium</taxon>
        <taxon>Plasmodium (Vinckeia)</taxon>
    </lineage>
</organism>
<keyword evidence="1" id="KW-1133">Transmembrane helix</keyword>
<protein>
    <submittedName>
        <fullName evidence="2">Uncharacterized protein</fullName>
    </submittedName>
</protein>
<keyword evidence="1" id="KW-0472">Membrane</keyword>
<proteinExistence type="predicted"/>
<evidence type="ECO:0000256" key="1">
    <source>
        <dbReference type="SAM" id="Phobius"/>
    </source>
</evidence>
<feature type="transmembrane region" description="Helical" evidence="1">
    <location>
        <begin position="12"/>
        <end position="33"/>
    </location>
</feature>
<accession>Q7RH39</accession>
<dbReference type="InParanoid" id="Q7RH39"/>
<dbReference type="AlphaFoldDB" id="Q7RH39"/>
<keyword evidence="3" id="KW-1185">Reference proteome</keyword>
<dbReference type="EMBL" id="AABL01001241">
    <property type="protein sequence ID" value="EAA15973.1"/>
    <property type="molecule type" value="Genomic_DNA"/>
</dbReference>
<evidence type="ECO:0000313" key="2">
    <source>
        <dbReference type="EMBL" id="EAA15973.1"/>
    </source>
</evidence>
<dbReference type="PaxDb" id="73239-Q7RH39"/>
<dbReference type="Proteomes" id="UP000008553">
    <property type="component" value="Unassembled WGS sequence"/>
</dbReference>
<sequence>MKYIYILVFSYAGYDFFDLGFSCFFDLGFVYLIDLGFVYLIDLGFAPVFGATSVARALLFPYRDMLKRKKKI</sequence>
<comment type="caution">
    <text evidence="2">The sequence shown here is derived from an EMBL/GenBank/DDBJ whole genome shotgun (WGS) entry which is preliminary data.</text>
</comment>
<feature type="transmembrane region" description="Helical" evidence="1">
    <location>
        <begin position="39"/>
        <end position="62"/>
    </location>
</feature>
<reference evidence="2 3" key="1">
    <citation type="journal article" date="2002" name="Nature">
        <title>Genome sequence and comparative analysis of the model rodent malaria parasite Plasmodium yoelii yoelii.</title>
        <authorList>
            <person name="Carlton J.M."/>
            <person name="Angiuoli S.V."/>
            <person name="Suh B.B."/>
            <person name="Kooij T.W."/>
            <person name="Pertea M."/>
            <person name="Silva J.C."/>
            <person name="Ermolaeva M.D."/>
            <person name="Allen J.E."/>
            <person name="Selengut J.D."/>
            <person name="Koo H.L."/>
            <person name="Peterson J.D."/>
            <person name="Pop M."/>
            <person name="Kosack D.S."/>
            <person name="Shumway M.F."/>
            <person name="Bidwell S.L."/>
            <person name="Shallom S.J."/>
            <person name="van Aken S.E."/>
            <person name="Riedmuller S.B."/>
            <person name="Feldblyum T.V."/>
            <person name="Cho J.K."/>
            <person name="Quackenbush J."/>
            <person name="Sedegah M."/>
            <person name="Shoaibi A."/>
            <person name="Cummings L.M."/>
            <person name="Florens L."/>
            <person name="Yates J.R."/>
            <person name="Raine J.D."/>
            <person name="Sinden R.E."/>
            <person name="Harris M.A."/>
            <person name="Cunningham D.A."/>
            <person name="Preiser P.R."/>
            <person name="Bergman L.W."/>
            <person name="Vaidya A.B."/>
            <person name="van Lin L.H."/>
            <person name="Janse C.J."/>
            <person name="Waters A.P."/>
            <person name="Smith H.O."/>
            <person name="White O.R."/>
            <person name="Salzberg S.L."/>
            <person name="Venter J.C."/>
            <person name="Fraser C.M."/>
            <person name="Hoffman S.L."/>
            <person name="Gardner M.J."/>
            <person name="Carucci D.J."/>
        </authorList>
    </citation>
    <scope>NUCLEOTIDE SEQUENCE [LARGE SCALE GENOMIC DNA]</scope>
    <source>
        <strain evidence="2 3">17XNL</strain>
    </source>
</reference>
<keyword evidence="1" id="KW-0812">Transmembrane</keyword>
<evidence type="ECO:0000313" key="3">
    <source>
        <dbReference type="Proteomes" id="UP000008553"/>
    </source>
</evidence>
<gene>
    <name evidence="2" type="ORF">PY04154</name>
</gene>